<accession>A0A1G9BS24</accession>
<gene>
    <name evidence="1" type="ORF">SAMN05216282_1068</name>
</gene>
<proteinExistence type="predicted"/>
<evidence type="ECO:0000313" key="1">
    <source>
        <dbReference type="EMBL" id="SDK42291.1"/>
    </source>
</evidence>
<organism evidence="1 2">
    <name type="scientific">Cryobacterium psychrotolerans</name>
    <dbReference type="NCBI Taxonomy" id="386301"/>
    <lineage>
        <taxon>Bacteria</taxon>
        <taxon>Bacillati</taxon>
        <taxon>Actinomycetota</taxon>
        <taxon>Actinomycetes</taxon>
        <taxon>Micrococcales</taxon>
        <taxon>Microbacteriaceae</taxon>
        <taxon>Cryobacterium</taxon>
    </lineage>
</organism>
<dbReference type="EMBL" id="FNFU01000006">
    <property type="protein sequence ID" value="SDK42291.1"/>
    <property type="molecule type" value="Genomic_DNA"/>
</dbReference>
<keyword evidence="2" id="KW-1185">Reference proteome</keyword>
<reference evidence="1 2" key="1">
    <citation type="submission" date="2016-10" db="EMBL/GenBank/DDBJ databases">
        <authorList>
            <person name="de Groot N.N."/>
        </authorList>
    </citation>
    <scope>NUCLEOTIDE SEQUENCE [LARGE SCALE GENOMIC DNA]</scope>
    <source>
        <strain evidence="1 2">CGMCC 1.5382</strain>
    </source>
</reference>
<protein>
    <submittedName>
        <fullName evidence="1">Uncharacterized protein</fullName>
    </submittedName>
</protein>
<dbReference type="RefSeq" id="WP_092322786.1">
    <property type="nucleotide sequence ID" value="NZ_FNFU01000006.1"/>
</dbReference>
<evidence type="ECO:0000313" key="2">
    <source>
        <dbReference type="Proteomes" id="UP000198701"/>
    </source>
</evidence>
<name>A0A1G9BS24_9MICO</name>
<sequence length="167" mass="17509">MNSVSAIVKPMSATMRAKSNAGPSPVLPAETPVRLDAKADTRVVTDEFLIQNLGPRRREAFKTLIGRAVPEEQVTAAFDDTLSQQDDDLSLCLVAETHAGALLGLARAHGPVDIDEDAVLISSQIAVLDLLIASSETVGDALLIQLAGSVDQIGCGRPMASFSTQTA</sequence>
<dbReference type="Proteomes" id="UP000198701">
    <property type="component" value="Unassembled WGS sequence"/>
</dbReference>
<dbReference type="AlphaFoldDB" id="A0A1G9BS24"/>